<evidence type="ECO:0000259" key="7">
    <source>
        <dbReference type="Pfam" id="PF13861"/>
    </source>
</evidence>
<evidence type="ECO:0000256" key="3">
    <source>
        <dbReference type="ARBA" id="ARBA00022795"/>
    </source>
</evidence>
<dbReference type="Pfam" id="PF03963">
    <property type="entry name" value="FlgD"/>
    <property type="match status" value="1"/>
</dbReference>
<proteinExistence type="inferred from homology"/>
<dbReference type="Gene3D" id="2.30.30.910">
    <property type="match status" value="1"/>
</dbReference>
<comment type="similarity">
    <text evidence="1 5">Belongs to the FlgD family.</text>
</comment>
<reference evidence="8 9" key="2">
    <citation type="submission" date="2015-02" db="EMBL/GenBank/DDBJ databases">
        <title>The complete genome of Sphingomonas hengshuiensis sp. WHSC-8 isolated from soil of Hengshui Lake.</title>
        <authorList>
            <person name="Wei S."/>
            <person name="Guo J."/>
            <person name="Su C."/>
            <person name="Wu R."/>
            <person name="Zhang Z."/>
            <person name="Liang K."/>
            <person name="Li H."/>
            <person name="Wang T."/>
            <person name="Liu H."/>
            <person name="Zhang C."/>
            <person name="Li Z."/>
            <person name="Wang Q."/>
            <person name="Meng J."/>
        </authorList>
    </citation>
    <scope>NUCLEOTIDE SEQUENCE [LARGE SCALE GENOMIC DNA]</scope>
    <source>
        <strain evidence="8 9">WHSC-8</strain>
    </source>
</reference>
<dbReference type="EMBL" id="CP010836">
    <property type="protein sequence ID" value="AJP72215.1"/>
    <property type="molecule type" value="Genomic_DNA"/>
</dbReference>
<dbReference type="OrthoDB" id="9785233at2"/>
<evidence type="ECO:0000256" key="2">
    <source>
        <dbReference type="ARBA" id="ARBA00016013"/>
    </source>
</evidence>
<evidence type="ECO:0000313" key="9">
    <source>
        <dbReference type="Proteomes" id="UP000032300"/>
    </source>
</evidence>
<protein>
    <recommendedName>
        <fullName evidence="2 5">Basal-body rod modification protein FlgD</fullName>
    </recommendedName>
</protein>
<comment type="function">
    <text evidence="4 5">Required for flagellar hook formation. May act as a scaffolding protein.</text>
</comment>
<evidence type="ECO:0000259" key="6">
    <source>
        <dbReference type="Pfam" id="PF13860"/>
    </source>
</evidence>
<dbReference type="Pfam" id="PF13861">
    <property type="entry name" value="FLgD_tudor"/>
    <property type="match status" value="1"/>
</dbReference>
<dbReference type="InterPro" id="IPR005648">
    <property type="entry name" value="FlgD"/>
</dbReference>
<feature type="domain" description="FlgD Tudor-like" evidence="7">
    <location>
        <begin position="86"/>
        <end position="215"/>
    </location>
</feature>
<dbReference type="GO" id="GO:0044781">
    <property type="term" value="P:bacterial-type flagellum organization"/>
    <property type="evidence" value="ECO:0007669"/>
    <property type="project" value="UniProtKB-UniRule"/>
</dbReference>
<name>A0A7U4LF95_9SPHN</name>
<evidence type="ECO:0000256" key="5">
    <source>
        <dbReference type="RuleBase" id="RU362076"/>
    </source>
</evidence>
<dbReference type="Pfam" id="PF13860">
    <property type="entry name" value="FlgD_ig"/>
    <property type="match status" value="1"/>
</dbReference>
<dbReference type="KEGG" id="sphi:TS85_11070"/>
<dbReference type="InterPro" id="IPR025965">
    <property type="entry name" value="FlgD/Vpr_Ig-like"/>
</dbReference>
<gene>
    <name evidence="8" type="ORF">TS85_11070</name>
</gene>
<evidence type="ECO:0000256" key="1">
    <source>
        <dbReference type="ARBA" id="ARBA00010577"/>
    </source>
</evidence>
<reference evidence="8 9" key="1">
    <citation type="journal article" date="2015" name="Int. J. Syst. Evol. Microbiol.">
        <title>Sphingomonas hengshuiensis sp. nov., isolated from lake wetland.</title>
        <authorList>
            <person name="Wei S."/>
            <person name="Wang T."/>
            <person name="Liu H."/>
            <person name="Zhang C."/>
            <person name="Guo J."/>
            <person name="Wang Q."/>
            <person name="Liang K."/>
            <person name="Zhang Z."/>
        </authorList>
    </citation>
    <scope>NUCLEOTIDE SEQUENCE [LARGE SCALE GENOMIC DNA]</scope>
    <source>
        <strain evidence="8 9">WHSC-8</strain>
    </source>
</reference>
<dbReference type="RefSeq" id="WP_044332184.1">
    <property type="nucleotide sequence ID" value="NZ_CP010836.1"/>
</dbReference>
<dbReference type="Gene3D" id="2.60.40.4070">
    <property type="match status" value="1"/>
</dbReference>
<keyword evidence="3 5" id="KW-1005">Bacterial flagellum biogenesis</keyword>
<evidence type="ECO:0000256" key="4">
    <source>
        <dbReference type="ARBA" id="ARBA00024746"/>
    </source>
</evidence>
<feature type="domain" description="FlgD/Vpr Ig-like" evidence="6">
    <location>
        <begin position="102"/>
        <end position="176"/>
    </location>
</feature>
<accession>A0A7U4LF95</accession>
<organism evidence="8 9">
    <name type="scientific">Sphingomonas hengshuiensis</name>
    <dbReference type="NCBI Taxonomy" id="1609977"/>
    <lineage>
        <taxon>Bacteria</taxon>
        <taxon>Pseudomonadati</taxon>
        <taxon>Pseudomonadota</taxon>
        <taxon>Alphaproteobacteria</taxon>
        <taxon>Sphingomonadales</taxon>
        <taxon>Sphingomonadaceae</taxon>
        <taxon>Sphingomonas</taxon>
    </lineage>
</organism>
<evidence type="ECO:0000313" key="8">
    <source>
        <dbReference type="EMBL" id="AJP72215.1"/>
    </source>
</evidence>
<dbReference type="Proteomes" id="UP000032300">
    <property type="component" value="Chromosome"/>
</dbReference>
<dbReference type="InterPro" id="IPR025963">
    <property type="entry name" value="FLgD_Tudor"/>
</dbReference>
<keyword evidence="9" id="KW-1185">Reference proteome</keyword>
<sequence>MTSIAPTTATSAVSAATATTAGAKLSADYTMFLKLLTAQMQNQDPLDPMDTAQYTQQLVQYSQVEQSIEQNTTLKSILASLGTQNLTQASALIGKTVESADAVSGLSEATPAQWSWTADRTVAALTARITDAAGKTVDTRTVDAGDLSGGIRWDGTTTSGRTMPPGEYGIALEGVDASGNALPVTAHAIGTVSDVELANGAITVTINGAKMPASSLVRIGQ</sequence>
<dbReference type="AlphaFoldDB" id="A0A7U4LF95"/>